<accession>K5VNC7</accession>
<dbReference type="GeneID" id="18827496"/>
<keyword evidence="2" id="KW-0964">Secreted</keyword>
<dbReference type="RefSeq" id="XP_007333346.1">
    <property type="nucleotide sequence ID" value="XM_007333284.1"/>
</dbReference>
<evidence type="ECO:0000256" key="6">
    <source>
        <dbReference type="SAM" id="SignalP"/>
    </source>
</evidence>
<gene>
    <name evidence="8" type="ORF">AGABI1DRAFT_131684</name>
</gene>
<evidence type="ECO:0000256" key="1">
    <source>
        <dbReference type="ARBA" id="ARBA00004613"/>
    </source>
</evidence>
<feature type="region of interest" description="Disordered" evidence="5">
    <location>
        <begin position="174"/>
        <end position="202"/>
    </location>
</feature>
<dbReference type="OrthoDB" id="3267106at2759"/>
<protein>
    <recommendedName>
        <fullName evidence="7">CFEM domain-containing protein</fullName>
    </recommendedName>
</protein>
<evidence type="ECO:0000313" key="9">
    <source>
        <dbReference type="Proteomes" id="UP000008493"/>
    </source>
</evidence>
<sequence length="236" mass="23680">MRLSSSQTLFLTLIYYLSLTWAQTLIPPSSLPDVSSSGSMTSGSSPAGGSATLTSSSSVSSASSGSGSASVSATRTSSAQFPSLSGISACVNTCLATSVADVNCDDLVGVDCWCPNARFPLTYFNCVANGCASELSTAENLVQQFCRQSNATLSATSVSFPSFPMSSSQSVSATMTTQSSGTSSGASSDNDSPPAATSSSAASSIGLNTDAYTTMGSFSVLMMTAVACGFVNGVEL</sequence>
<evidence type="ECO:0000256" key="3">
    <source>
        <dbReference type="ARBA" id="ARBA00022729"/>
    </source>
</evidence>
<dbReference type="Pfam" id="PF05730">
    <property type="entry name" value="CFEM"/>
    <property type="match status" value="1"/>
</dbReference>
<reference evidence="9" key="1">
    <citation type="journal article" date="2012" name="Proc. Natl. Acad. Sci. U.S.A.">
        <title>Genome sequence of the button mushroom Agaricus bisporus reveals mechanisms governing adaptation to a humic-rich ecological niche.</title>
        <authorList>
            <person name="Morin E."/>
            <person name="Kohler A."/>
            <person name="Baker A.R."/>
            <person name="Foulongne-Oriol M."/>
            <person name="Lombard V."/>
            <person name="Nagy L.G."/>
            <person name="Ohm R.A."/>
            <person name="Patyshakuliyeva A."/>
            <person name="Brun A."/>
            <person name="Aerts A.L."/>
            <person name="Bailey A.M."/>
            <person name="Billette C."/>
            <person name="Coutinho P.M."/>
            <person name="Deakin G."/>
            <person name="Doddapaneni H."/>
            <person name="Floudas D."/>
            <person name="Grimwood J."/>
            <person name="Hilden K."/>
            <person name="Kuees U."/>
            <person name="LaButti K.M."/>
            <person name="Lapidus A."/>
            <person name="Lindquist E.A."/>
            <person name="Lucas S.M."/>
            <person name="Murat C."/>
            <person name="Riley R.W."/>
            <person name="Salamov A.A."/>
            <person name="Schmutz J."/>
            <person name="Subramanian V."/>
            <person name="Woesten H.A.B."/>
            <person name="Xu J."/>
            <person name="Eastwood D.C."/>
            <person name="Foster G.D."/>
            <person name="Sonnenberg A.S."/>
            <person name="Cullen D."/>
            <person name="de Vries R.P."/>
            <person name="Lundell T."/>
            <person name="Hibbett D.S."/>
            <person name="Henrissat B."/>
            <person name="Burton K.S."/>
            <person name="Kerrigan R.W."/>
            <person name="Challen M.P."/>
            <person name="Grigoriev I.V."/>
            <person name="Martin F."/>
        </authorList>
    </citation>
    <scope>NUCLEOTIDE SEQUENCE [LARGE SCALE GENOMIC DNA]</scope>
    <source>
        <strain evidence="9">JB137-S8 / ATCC MYA-4627 / FGSC 10392</strain>
    </source>
</reference>
<feature type="region of interest" description="Disordered" evidence="5">
    <location>
        <begin position="30"/>
        <end position="52"/>
    </location>
</feature>
<keyword evidence="9" id="KW-1185">Reference proteome</keyword>
<evidence type="ECO:0000256" key="2">
    <source>
        <dbReference type="ARBA" id="ARBA00022525"/>
    </source>
</evidence>
<name>K5VNC7_AGABU</name>
<proteinExistence type="predicted"/>
<organism evidence="8 9">
    <name type="scientific">Agaricus bisporus var. burnettii (strain JB137-S8 / ATCC MYA-4627 / FGSC 10392)</name>
    <name type="common">White button mushroom</name>
    <dbReference type="NCBI Taxonomy" id="597362"/>
    <lineage>
        <taxon>Eukaryota</taxon>
        <taxon>Fungi</taxon>
        <taxon>Dikarya</taxon>
        <taxon>Basidiomycota</taxon>
        <taxon>Agaricomycotina</taxon>
        <taxon>Agaricomycetes</taxon>
        <taxon>Agaricomycetidae</taxon>
        <taxon>Agaricales</taxon>
        <taxon>Agaricineae</taxon>
        <taxon>Agaricaceae</taxon>
        <taxon>Agaricus</taxon>
    </lineage>
</organism>
<dbReference type="InParanoid" id="K5VNC7"/>
<dbReference type="eggNOG" id="ENOG502T160">
    <property type="taxonomic scope" value="Eukaryota"/>
</dbReference>
<dbReference type="HOGENOM" id="CLU_094660_1_0_1"/>
<evidence type="ECO:0000313" key="8">
    <source>
        <dbReference type="EMBL" id="EKM75964.1"/>
    </source>
</evidence>
<evidence type="ECO:0000256" key="4">
    <source>
        <dbReference type="ARBA" id="ARBA00023157"/>
    </source>
</evidence>
<keyword evidence="3 6" id="KW-0732">Signal</keyword>
<dbReference type="InterPro" id="IPR008427">
    <property type="entry name" value="Extracellular_membr_CFEM_dom"/>
</dbReference>
<dbReference type="OMA" id="DVNCYCT"/>
<dbReference type="PROSITE" id="PS52012">
    <property type="entry name" value="CFEM"/>
    <property type="match status" value="1"/>
</dbReference>
<dbReference type="Proteomes" id="UP000008493">
    <property type="component" value="Unassembled WGS sequence"/>
</dbReference>
<dbReference type="GO" id="GO:0005576">
    <property type="term" value="C:extracellular region"/>
    <property type="evidence" value="ECO:0007669"/>
    <property type="project" value="UniProtKB-SubCell"/>
</dbReference>
<evidence type="ECO:0000259" key="7">
    <source>
        <dbReference type="PROSITE" id="PS52012"/>
    </source>
</evidence>
<dbReference type="AlphaFoldDB" id="K5VNC7"/>
<dbReference type="EMBL" id="JH971406">
    <property type="protein sequence ID" value="EKM75964.1"/>
    <property type="molecule type" value="Genomic_DNA"/>
</dbReference>
<feature type="signal peptide" evidence="6">
    <location>
        <begin position="1"/>
        <end position="22"/>
    </location>
</feature>
<feature type="chain" id="PRO_5003884850" description="CFEM domain-containing protein" evidence="6">
    <location>
        <begin position="23"/>
        <end position="236"/>
    </location>
</feature>
<keyword evidence="4" id="KW-1015">Disulfide bond</keyword>
<dbReference type="KEGG" id="abp:AGABI1DRAFT131684"/>
<comment type="subcellular location">
    <subcellularLocation>
        <location evidence="1">Secreted</location>
    </subcellularLocation>
</comment>
<feature type="domain" description="CFEM" evidence="7">
    <location>
        <begin position="61"/>
        <end position="176"/>
    </location>
</feature>
<evidence type="ECO:0000256" key="5">
    <source>
        <dbReference type="SAM" id="MobiDB-lite"/>
    </source>
</evidence>